<dbReference type="EMBL" id="JAYGJQ010000001">
    <property type="protein sequence ID" value="MEA9355219.1"/>
    <property type="molecule type" value="Genomic_DNA"/>
</dbReference>
<dbReference type="Proteomes" id="UP001302274">
    <property type="component" value="Unassembled WGS sequence"/>
</dbReference>
<feature type="chain" id="PRO_5045451557" description="Lipoprotein" evidence="1">
    <location>
        <begin position="20"/>
        <end position="219"/>
    </location>
</feature>
<comment type="caution">
    <text evidence="2">The sequence shown here is derived from an EMBL/GenBank/DDBJ whole genome shotgun (WGS) entry which is preliminary data.</text>
</comment>
<feature type="signal peptide" evidence="1">
    <location>
        <begin position="1"/>
        <end position="19"/>
    </location>
</feature>
<evidence type="ECO:0008006" key="4">
    <source>
        <dbReference type="Google" id="ProtNLM"/>
    </source>
</evidence>
<reference evidence="2 3" key="1">
    <citation type="submission" date="2023-11" db="EMBL/GenBank/DDBJ databases">
        <title>A Novel Polar Bacteriovorax (B. antarcticus) Isolated from the Biocrust in Antarctica.</title>
        <authorList>
            <person name="Mun W."/>
            <person name="Choi S.Y."/>
            <person name="Mitchell R.J."/>
        </authorList>
    </citation>
    <scope>NUCLEOTIDE SEQUENCE [LARGE SCALE GENOMIC DNA]</scope>
    <source>
        <strain evidence="2 3">PP10</strain>
    </source>
</reference>
<keyword evidence="1" id="KW-0732">Signal</keyword>
<sequence length="219" mass="24321">MKYTTLLLLTLAVSSCSTMNNSPKTYRQTSSEVNDFSIFYLDSSYTKNGVGYFSLEPHYTPGSLTPGGKVNTEGEKVIVDLSNEIGADPKDKDANDARAICDGEEKTSGWYVALLASAQVDKLSFEDMKAFVDNDVVNNCQSMGGEIIKVDGNEISVISESKGTRVRQKGAGTFSKWVPEKRNCYHYKVAVKCDMTGRKKEILEKIELIKEIDKRSMKH</sequence>
<evidence type="ECO:0000256" key="1">
    <source>
        <dbReference type="SAM" id="SignalP"/>
    </source>
</evidence>
<gene>
    <name evidence="2" type="ORF">SHI21_03360</name>
</gene>
<organism evidence="2 3">
    <name type="scientific">Bacteriovorax antarcticus</name>
    <dbReference type="NCBI Taxonomy" id="3088717"/>
    <lineage>
        <taxon>Bacteria</taxon>
        <taxon>Pseudomonadati</taxon>
        <taxon>Bdellovibrionota</taxon>
        <taxon>Bacteriovoracia</taxon>
        <taxon>Bacteriovoracales</taxon>
        <taxon>Bacteriovoracaceae</taxon>
        <taxon>Bacteriovorax</taxon>
    </lineage>
</organism>
<dbReference type="PROSITE" id="PS51257">
    <property type="entry name" value="PROKAR_LIPOPROTEIN"/>
    <property type="match status" value="1"/>
</dbReference>
<dbReference type="RefSeq" id="WP_323574707.1">
    <property type="nucleotide sequence ID" value="NZ_JAYGJQ010000001.1"/>
</dbReference>
<accession>A0ABU5VQA1</accession>
<evidence type="ECO:0000313" key="2">
    <source>
        <dbReference type="EMBL" id="MEA9355219.1"/>
    </source>
</evidence>
<keyword evidence="3" id="KW-1185">Reference proteome</keyword>
<protein>
    <recommendedName>
        <fullName evidence="4">Lipoprotein</fullName>
    </recommendedName>
</protein>
<evidence type="ECO:0000313" key="3">
    <source>
        <dbReference type="Proteomes" id="UP001302274"/>
    </source>
</evidence>
<name>A0ABU5VQA1_9BACT</name>
<proteinExistence type="predicted"/>